<accession>A0A9N9VCV6</accession>
<evidence type="ECO:0000313" key="3">
    <source>
        <dbReference type="EMBL" id="CAH0021147.1"/>
    </source>
</evidence>
<sequence length="214" mass="24427">MTIVEDLLASFGWGVVVAGVINAIPNYYKTFWQDQKKQQHEKELADKKDKREEAESAAGKKKIADEAKLQALEQGRKARAVDHVIFDKERNALGAKVEQAEQRAKDLERQLATARRERAVALYERNVARQERDNARQEMDAAFDERDAAVEERDAAVEERDAAIEEIDAALEERDQANVRAMDACIREVAVASQLRERDPTRGQVRPERKRKSE</sequence>
<dbReference type="Proteomes" id="UP000696573">
    <property type="component" value="Unassembled WGS sequence"/>
</dbReference>
<feature type="coiled-coil region" evidence="1">
    <location>
        <begin position="90"/>
        <end position="180"/>
    </location>
</feature>
<dbReference type="OrthoDB" id="10646628at2759"/>
<feature type="region of interest" description="Disordered" evidence="2">
    <location>
        <begin position="190"/>
        <end position="214"/>
    </location>
</feature>
<reference evidence="3" key="1">
    <citation type="submission" date="2021-10" db="EMBL/GenBank/DDBJ databases">
        <authorList>
            <person name="Piombo E."/>
        </authorList>
    </citation>
    <scope>NUCLEOTIDE SEQUENCE</scope>
</reference>
<dbReference type="AlphaFoldDB" id="A0A9N9VCV6"/>
<feature type="compositionally biased region" description="Basic and acidic residues" evidence="2">
    <location>
        <begin position="195"/>
        <end position="207"/>
    </location>
</feature>
<name>A0A9N9VCV6_9HYPO</name>
<dbReference type="EMBL" id="CABFNQ020000652">
    <property type="protein sequence ID" value="CAH0021147.1"/>
    <property type="molecule type" value="Genomic_DNA"/>
</dbReference>
<evidence type="ECO:0000256" key="2">
    <source>
        <dbReference type="SAM" id="MobiDB-lite"/>
    </source>
</evidence>
<keyword evidence="4" id="KW-1185">Reference proteome</keyword>
<feature type="compositionally biased region" description="Basic and acidic residues" evidence="2">
    <location>
        <begin position="38"/>
        <end position="54"/>
    </location>
</feature>
<evidence type="ECO:0000313" key="4">
    <source>
        <dbReference type="Proteomes" id="UP000696573"/>
    </source>
</evidence>
<organism evidence="3 4">
    <name type="scientific">Clonostachys rhizophaga</name>
    <dbReference type="NCBI Taxonomy" id="160324"/>
    <lineage>
        <taxon>Eukaryota</taxon>
        <taxon>Fungi</taxon>
        <taxon>Dikarya</taxon>
        <taxon>Ascomycota</taxon>
        <taxon>Pezizomycotina</taxon>
        <taxon>Sordariomycetes</taxon>
        <taxon>Hypocreomycetidae</taxon>
        <taxon>Hypocreales</taxon>
        <taxon>Bionectriaceae</taxon>
        <taxon>Clonostachys</taxon>
    </lineage>
</organism>
<protein>
    <submittedName>
        <fullName evidence="3">Uncharacterized protein</fullName>
    </submittedName>
</protein>
<comment type="caution">
    <text evidence="3">The sequence shown here is derived from an EMBL/GenBank/DDBJ whole genome shotgun (WGS) entry which is preliminary data.</text>
</comment>
<feature type="region of interest" description="Disordered" evidence="2">
    <location>
        <begin position="38"/>
        <end position="62"/>
    </location>
</feature>
<proteinExistence type="predicted"/>
<gene>
    <name evidence="3" type="ORF">CRHIZ90672A_00013366</name>
</gene>
<keyword evidence="1" id="KW-0175">Coiled coil</keyword>
<evidence type="ECO:0000256" key="1">
    <source>
        <dbReference type="SAM" id="Coils"/>
    </source>
</evidence>